<evidence type="ECO:0008006" key="3">
    <source>
        <dbReference type="Google" id="ProtNLM"/>
    </source>
</evidence>
<dbReference type="GO" id="GO:0016491">
    <property type="term" value="F:oxidoreductase activity"/>
    <property type="evidence" value="ECO:0007669"/>
    <property type="project" value="UniProtKB-KW"/>
</dbReference>
<reference evidence="2" key="1">
    <citation type="submission" date="2021-01" db="EMBL/GenBank/DDBJ databases">
        <authorList>
            <person name="Corre E."/>
            <person name="Pelletier E."/>
            <person name="Niang G."/>
            <person name="Scheremetjew M."/>
            <person name="Finn R."/>
            <person name="Kale V."/>
            <person name="Holt S."/>
            <person name="Cochrane G."/>
            <person name="Meng A."/>
            <person name="Brown T."/>
            <person name="Cohen L."/>
        </authorList>
    </citation>
    <scope>NUCLEOTIDE SEQUENCE</scope>
    <source>
        <strain evidence="2">CCMP722</strain>
    </source>
</reference>
<evidence type="ECO:0000313" key="2">
    <source>
        <dbReference type="EMBL" id="CAD8688704.1"/>
    </source>
</evidence>
<sequence length="370" mass="40706">MASLRDALLERERPVFLFGTVPAMEGTPTEKIRAQCVKFAAKMRELATDGYIVYDIQEEKGRTPDPRPFPFRRMSDPVEYADMLKQESGKDSVVYKCVAEHTGESFGDWSNKTSKVHGVELLNLVGGATSTVTYSGPTMEQAAEVVHKHNMVFGGVTIAERHMKKKNEHTTLAAKVKMGAQWFITQAIYNPEPTIEVINEYGALCKKEGVEPKKLILTFAPCGRPKTMTFMHWLGVSVPEETEKAILEAPVPVEASVNLLCDMLTKIMKDTASAGVPLGISIEHVSIFKEEVKASFDLFNRTQAILLDNRGIPFAIKWTSLPQVTSVIAAQKESKAVAKKGDGVTWPALFLAFAVGIMFGKGNVAEPQLA</sequence>
<gene>
    <name evidence="2" type="ORF">POBO1169_LOCUS18761</name>
</gene>
<dbReference type="AlphaFoldDB" id="A0A7S0RVB9"/>
<dbReference type="Gene3D" id="3.20.20.220">
    <property type="match status" value="1"/>
</dbReference>
<dbReference type="InterPro" id="IPR029041">
    <property type="entry name" value="FAD-linked_oxidoreductase-like"/>
</dbReference>
<organism evidence="2">
    <name type="scientific">Pyramimonas obovata</name>
    <dbReference type="NCBI Taxonomy" id="1411642"/>
    <lineage>
        <taxon>Eukaryota</taxon>
        <taxon>Viridiplantae</taxon>
        <taxon>Chlorophyta</taxon>
        <taxon>Pyramimonadophyceae</taxon>
        <taxon>Pyramimonadales</taxon>
        <taxon>Pyramimonadaceae</taxon>
        <taxon>Pyramimonas</taxon>
        <taxon>Pyramimonas incertae sedis</taxon>
    </lineage>
</organism>
<proteinExistence type="predicted"/>
<dbReference type="EMBL" id="HBFA01037517">
    <property type="protein sequence ID" value="CAD8688704.1"/>
    <property type="molecule type" value="Transcribed_RNA"/>
</dbReference>
<evidence type="ECO:0000256" key="1">
    <source>
        <dbReference type="ARBA" id="ARBA00023002"/>
    </source>
</evidence>
<dbReference type="SUPFAM" id="SSF51730">
    <property type="entry name" value="FAD-linked oxidoreductase"/>
    <property type="match status" value="1"/>
</dbReference>
<name>A0A7S0RVB9_9CHLO</name>
<accession>A0A7S0RVB9</accession>
<keyword evidence="1" id="KW-0560">Oxidoreductase</keyword>
<protein>
    <recommendedName>
        <fullName evidence="3">Methylenetetrahydrofolate reductase (NAD(P)H)</fullName>
    </recommendedName>
</protein>